<dbReference type="Pfam" id="PF00005">
    <property type="entry name" value="ABC_tran"/>
    <property type="match status" value="1"/>
</dbReference>
<keyword evidence="3" id="KW-1003">Cell membrane</keyword>
<comment type="subcellular location">
    <subcellularLocation>
        <location evidence="1">Cell membrane</location>
        <topology evidence="1">Multi-pass membrane protein</topology>
    </subcellularLocation>
</comment>
<protein>
    <submittedName>
        <fullName evidence="12">Lipid A export permease/ATP-binding protein MsbA</fullName>
    </submittedName>
</protein>
<evidence type="ECO:0000256" key="2">
    <source>
        <dbReference type="ARBA" id="ARBA00022448"/>
    </source>
</evidence>
<dbReference type="Gene3D" id="3.40.50.300">
    <property type="entry name" value="P-loop containing nucleotide triphosphate hydrolases"/>
    <property type="match status" value="1"/>
</dbReference>
<dbReference type="PROSITE" id="PS00211">
    <property type="entry name" value="ABC_TRANSPORTER_1"/>
    <property type="match status" value="1"/>
</dbReference>
<dbReference type="InterPro" id="IPR036640">
    <property type="entry name" value="ABC1_TM_sf"/>
</dbReference>
<dbReference type="PROSITE" id="PS50929">
    <property type="entry name" value="ABC_TM1F"/>
    <property type="match status" value="1"/>
</dbReference>
<keyword evidence="7" id="KW-0067">ATP-binding</keyword>
<dbReference type="InterPro" id="IPR003593">
    <property type="entry name" value="AAA+_ATPase"/>
</dbReference>
<keyword evidence="4" id="KW-0997">Cell inner membrane</keyword>
<dbReference type="InterPro" id="IPR017871">
    <property type="entry name" value="ABC_transporter-like_CS"/>
</dbReference>
<dbReference type="InterPro" id="IPR011527">
    <property type="entry name" value="ABC1_TM_dom"/>
</dbReference>
<sequence length="576" mass="63857">MNQDFKVYIRLLAYLKPYWGAALLVIVGFGINAATEVSVAKLLKYIIDAIQSGSRSDLDWFPALIILLIFFRGLGLFMGGYFTAVISRSLVFSIRQEIYAKLLKLPAQYYLDNSSGHITAKIMYNVEQLTAASSESLKTLVRDGTITLGLLGYLLYTNWRLTLCIFIFMPIIGLLVRKASKRMRKLSIQVQNTMGDVNHIVHETVSGNAVVKSFAGEDSEQARFYKSSQENLRRGLKMVVVQNLNSPLVQLVMSFALGIIIWLALRPQILGDTSAGEFVAYITAAGLLAKPIKNLTDINEKLQRGMAAAYSVFEVLDLPQEENTGTKTPELQGNIKFEHVDLTYKNNVKAIDNLSLDIQSGQTVALVGRSGAGKSSLVNMLVRFQEKSAGEIYLDDLPICDIELTCLRSQVAMVNQQVVLFDRTVRENIAYGQLEAATEEQVIAAAKAAYAHDFIMALPKGYDTPLGVQGLSLSGGQRQRIAIARALLKNAPILILDEATSALDNESEHFIQKAFDEAILDKNRTTIVIAHRLSTIENADKIVVMDKGRIIEQGSHAELLAKHGAYYQLHERNFEE</sequence>
<dbReference type="AlphaFoldDB" id="A0A8I1DFN7"/>
<dbReference type="PROSITE" id="PS50893">
    <property type="entry name" value="ABC_TRANSPORTER_2"/>
    <property type="match status" value="1"/>
</dbReference>
<dbReference type="Gene3D" id="1.20.1560.10">
    <property type="entry name" value="ABC transporter type 1, transmembrane domain"/>
    <property type="match status" value="2"/>
</dbReference>
<dbReference type="GO" id="GO:0016887">
    <property type="term" value="F:ATP hydrolysis activity"/>
    <property type="evidence" value="ECO:0007669"/>
    <property type="project" value="InterPro"/>
</dbReference>
<dbReference type="PANTHER" id="PTHR43394:SF1">
    <property type="entry name" value="ATP-BINDING CASSETTE SUB-FAMILY B MEMBER 10, MITOCHONDRIAL"/>
    <property type="match status" value="1"/>
</dbReference>
<evidence type="ECO:0000313" key="12">
    <source>
        <dbReference type="EMBL" id="UUN96100.1"/>
    </source>
</evidence>
<evidence type="ECO:0000256" key="4">
    <source>
        <dbReference type="ARBA" id="ARBA00022519"/>
    </source>
</evidence>
<evidence type="ECO:0000256" key="1">
    <source>
        <dbReference type="ARBA" id="ARBA00004651"/>
    </source>
</evidence>
<reference evidence="12" key="1">
    <citation type="submission" date="2022-02" db="EMBL/GenBank/DDBJ databases">
        <title>Characterization of Tn125 harboring carbapenem-resistant Acinetobacter bereziniae clinical isolates.</title>
        <authorList>
            <person name="Wong N.-K."/>
            <person name="Pan Q."/>
        </authorList>
    </citation>
    <scope>NUCLEOTIDE SEQUENCE</scope>
    <source>
        <strain evidence="12">GD03393</strain>
    </source>
</reference>
<keyword evidence="9" id="KW-1133">Transmembrane helix</keyword>
<evidence type="ECO:0000256" key="11">
    <source>
        <dbReference type="ARBA" id="ARBA00023136"/>
    </source>
</evidence>
<keyword evidence="8" id="KW-1278">Translocase</keyword>
<dbReference type="RefSeq" id="WP_198114593.1">
    <property type="nucleotide sequence ID" value="NZ_CP066121.1"/>
</dbReference>
<evidence type="ECO:0000256" key="9">
    <source>
        <dbReference type="ARBA" id="ARBA00022989"/>
    </source>
</evidence>
<keyword evidence="2" id="KW-0813">Transport</keyword>
<dbReference type="SMART" id="SM00382">
    <property type="entry name" value="AAA"/>
    <property type="match status" value="1"/>
</dbReference>
<accession>A0A8I1DFN7</accession>
<dbReference type="GO" id="GO:0015421">
    <property type="term" value="F:ABC-type oligopeptide transporter activity"/>
    <property type="evidence" value="ECO:0007669"/>
    <property type="project" value="TreeGrafter"/>
</dbReference>
<dbReference type="InterPro" id="IPR027417">
    <property type="entry name" value="P-loop_NTPase"/>
</dbReference>
<dbReference type="GO" id="GO:0034040">
    <property type="term" value="F:ATPase-coupled lipid transmembrane transporter activity"/>
    <property type="evidence" value="ECO:0007669"/>
    <property type="project" value="InterPro"/>
</dbReference>
<dbReference type="CDD" id="cd18552">
    <property type="entry name" value="ABC_6TM_MsbA_like"/>
    <property type="match status" value="1"/>
</dbReference>
<evidence type="ECO:0000256" key="8">
    <source>
        <dbReference type="ARBA" id="ARBA00022967"/>
    </source>
</evidence>
<evidence type="ECO:0000256" key="6">
    <source>
        <dbReference type="ARBA" id="ARBA00022741"/>
    </source>
</evidence>
<evidence type="ECO:0000256" key="3">
    <source>
        <dbReference type="ARBA" id="ARBA00022475"/>
    </source>
</evidence>
<dbReference type="SUPFAM" id="SSF90123">
    <property type="entry name" value="ABC transporter transmembrane region"/>
    <property type="match status" value="1"/>
</dbReference>
<name>A0A8I1DFN7_ACIBZ</name>
<dbReference type="InterPro" id="IPR039421">
    <property type="entry name" value="Type_1_exporter"/>
</dbReference>
<dbReference type="FunFam" id="3.40.50.300:FF:000218">
    <property type="entry name" value="Multidrug ABC transporter ATP-binding protein"/>
    <property type="match status" value="1"/>
</dbReference>
<dbReference type="NCBIfam" id="TIGR02203">
    <property type="entry name" value="MsbA_lipidA"/>
    <property type="match status" value="1"/>
</dbReference>
<dbReference type="SUPFAM" id="SSF52540">
    <property type="entry name" value="P-loop containing nucleoside triphosphate hydrolases"/>
    <property type="match status" value="1"/>
</dbReference>
<dbReference type="InterPro" id="IPR003439">
    <property type="entry name" value="ABC_transporter-like_ATP-bd"/>
</dbReference>
<dbReference type="EMBL" id="CP092085">
    <property type="protein sequence ID" value="UUN96100.1"/>
    <property type="molecule type" value="Genomic_DNA"/>
</dbReference>
<dbReference type="Pfam" id="PF00664">
    <property type="entry name" value="ABC_membrane"/>
    <property type="match status" value="1"/>
</dbReference>
<organism evidence="12 13">
    <name type="scientific">Acinetobacter bereziniae</name>
    <name type="common">Acinetobacter genomosp. 10</name>
    <dbReference type="NCBI Taxonomy" id="106648"/>
    <lineage>
        <taxon>Bacteria</taxon>
        <taxon>Pseudomonadati</taxon>
        <taxon>Pseudomonadota</taxon>
        <taxon>Gammaproteobacteria</taxon>
        <taxon>Moraxellales</taxon>
        <taxon>Moraxellaceae</taxon>
        <taxon>Acinetobacter</taxon>
    </lineage>
</organism>
<keyword evidence="6" id="KW-0547">Nucleotide-binding</keyword>
<proteinExistence type="predicted"/>
<evidence type="ECO:0000256" key="10">
    <source>
        <dbReference type="ARBA" id="ARBA00023055"/>
    </source>
</evidence>
<evidence type="ECO:0000313" key="13">
    <source>
        <dbReference type="Proteomes" id="UP000644140"/>
    </source>
</evidence>
<dbReference type="GO" id="GO:0005524">
    <property type="term" value="F:ATP binding"/>
    <property type="evidence" value="ECO:0007669"/>
    <property type="project" value="UniProtKB-KW"/>
</dbReference>
<dbReference type="InterPro" id="IPR011917">
    <property type="entry name" value="ABC_transpr_lipidA"/>
</dbReference>
<dbReference type="GO" id="GO:0005886">
    <property type="term" value="C:plasma membrane"/>
    <property type="evidence" value="ECO:0007669"/>
    <property type="project" value="UniProtKB-SubCell"/>
</dbReference>
<evidence type="ECO:0000256" key="5">
    <source>
        <dbReference type="ARBA" id="ARBA00022692"/>
    </source>
</evidence>
<dbReference type="Proteomes" id="UP000644140">
    <property type="component" value="Chromosome"/>
</dbReference>
<evidence type="ECO:0000256" key="7">
    <source>
        <dbReference type="ARBA" id="ARBA00022840"/>
    </source>
</evidence>
<keyword evidence="5" id="KW-0812">Transmembrane</keyword>
<gene>
    <name evidence="12" type="primary">msbA</name>
    <name evidence="12" type="ORF">I9054_011950</name>
</gene>
<keyword evidence="10" id="KW-0445">Lipid transport</keyword>
<keyword evidence="11" id="KW-0472">Membrane</keyword>
<dbReference type="PANTHER" id="PTHR43394">
    <property type="entry name" value="ATP-DEPENDENT PERMEASE MDL1, MITOCHONDRIAL"/>
    <property type="match status" value="1"/>
</dbReference>